<gene>
    <name evidence="1" type="ORF">KKP3000_002537</name>
</gene>
<name>A0ABV5AL33_9BACL</name>
<dbReference type="Proteomes" id="UP001579974">
    <property type="component" value="Unassembled WGS sequence"/>
</dbReference>
<evidence type="ECO:0000313" key="1">
    <source>
        <dbReference type="EMBL" id="MFB5192943.1"/>
    </source>
</evidence>
<protein>
    <submittedName>
        <fullName evidence="1">Uncharacterized protein</fullName>
    </submittedName>
</protein>
<accession>A0ABV5AL33</accession>
<keyword evidence="2" id="KW-1185">Reference proteome</keyword>
<sequence length="518" mass="56995">MANIYVPKIGNENPRTANLYRPFSQIEIHTQNGTFGPGQDVDPSNSLMQWQYSKQLSASDSSDDIGQLTLNLTAGPPTKFSTSTWLDLISPMDLIVVYASKSGRSSSDMRTRFIGYITDIYEVVDTESNPTQPQRYIQILAQDLMMGLDTSIVFPTIALSYIKQDSDYRKINNLLSNVLGLDVSTFGNQIASGSIPLLSFLGSELNKSMSLNQLLLMDPSTATNLVLEKILSVVFSPQVQISSFRFSGTAGYIPTKSGAGLVTQAFDNTSQFAGAQYFVQPQEETFYAMFQGMMNAPFLEFFGDVRSSDQMGGIPSPYNGSPSGIAFGPDNATFQMVIRNTPFDTTSGAPGTSSNAFEQLPMTDVMLKDSSGKQWGKSMEDVVNYYYVYPEGFVQQGGAMIPVVNQLYGALLDADSITQYGLQPLEVPILGWPQDSNDAMNPVAVKKFEQALYDWYHLNPQFIRGTTTIHGDPSVRVGQRIRFPTVGLIGYVESLTETYTAMQSYESQVTFSRGVYAS</sequence>
<reference evidence="1 2" key="1">
    <citation type="journal article" date="2024" name="Int. J. Mol. Sci.">
        <title>Exploration of Alicyclobacillus spp. Genome in Search of Antibiotic Resistance.</title>
        <authorList>
            <person name="Bucka-Kolendo J."/>
            <person name="Kiousi D.E."/>
            <person name="Dekowska A."/>
            <person name="Mikolajczuk-Szczyrba A."/>
            <person name="Karadedos D.M."/>
            <person name="Michael P."/>
            <person name="Galanis A."/>
            <person name="Sokolowska B."/>
        </authorList>
    </citation>
    <scope>NUCLEOTIDE SEQUENCE [LARGE SCALE GENOMIC DNA]</scope>
    <source>
        <strain evidence="1 2">KKP 3000</strain>
    </source>
</reference>
<dbReference type="EMBL" id="JBDXSU010000032">
    <property type="protein sequence ID" value="MFB5192943.1"/>
    <property type="molecule type" value="Genomic_DNA"/>
</dbReference>
<evidence type="ECO:0000313" key="2">
    <source>
        <dbReference type="Proteomes" id="UP001579974"/>
    </source>
</evidence>
<organism evidence="1 2">
    <name type="scientific">Alicyclobacillus fastidiosus</name>
    <dbReference type="NCBI Taxonomy" id="392011"/>
    <lineage>
        <taxon>Bacteria</taxon>
        <taxon>Bacillati</taxon>
        <taxon>Bacillota</taxon>
        <taxon>Bacilli</taxon>
        <taxon>Bacillales</taxon>
        <taxon>Alicyclobacillaceae</taxon>
        <taxon>Alicyclobacillus</taxon>
    </lineage>
</organism>
<dbReference type="RefSeq" id="WP_368781022.1">
    <property type="nucleotide sequence ID" value="NZ_CP162941.1"/>
</dbReference>
<proteinExistence type="predicted"/>
<comment type="caution">
    <text evidence="1">The sequence shown here is derived from an EMBL/GenBank/DDBJ whole genome shotgun (WGS) entry which is preliminary data.</text>
</comment>